<dbReference type="Gene3D" id="3.40.50.2000">
    <property type="entry name" value="Glycogen Phosphorylase B"/>
    <property type="match status" value="1"/>
</dbReference>
<dbReference type="EMBL" id="UAUI01000020">
    <property type="protein sequence ID" value="SPZ40848.1"/>
    <property type="molecule type" value="Genomic_DNA"/>
</dbReference>
<keyword evidence="1" id="KW-0808">Transferase</keyword>
<dbReference type="CDD" id="cd03801">
    <property type="entry name" value="GT4_PimA-like"/>
    <property type="match status" value="1"/>
</dbReference>
<dbReference type="AlphaFoldDB" id="A0AB38FHL4"/>
<reference evidence="3 4" key="1">
    <citation type="submission" date="2018-06" db="EMBL/GenBank/DDBJ databases">
        <authorList>
            <consortium name="Pathogen Informatics"/>
            <person name="Doyle S."/>
        </authorList>
    </citation>
    <scope>NUCLEOTIDE SEQUENCE [LARGE SCALE GENOMIC DNA]</scope>
    <source>
        <strain evidence="3 4">NCTC13229</strain>
    </source>
</reference>
<protein>
    <submittedName>
        <fullName evidence="3">Glycosyltransferase</fullName>
    </submittedName>
</protein>
<organism evidence="3 4">
    <name type="scientific">Rhodococcus wratislaviensis</name>
    <name type="common">Tsukamurella wratislaviensis</name>
    <dbReference type="NCBI Taxonomy" id="44752"/>
    <lineage>
        <taxon>Bacteria</taxon>
        <taxon>Bacillati</taxon>
        <taxon>Actinomycetota</taxon>
        <taxon>Actinomycetes</taxon>
        <taxon>Mycobacteriales</taxon>
        <taxon>Nocardiaceae</taxon>
        <taxon>Rhodococcus</taxon>
    </lineage>
</organism>
<gene>
    <name evidence="3" type="ORF">NCTC13229_04346</name>
</gene>
<dbReference type="Pfam" id="PF00534">
    <property type="entry name" value="Glycos_transf_1"/>
    <property type="match status" value="1"/>
</dbReference>
<evidence type="ECO:0000259" key="2">
    <source>
        <dbReference type="Pfam" id="PF00534"/>
    </source>
</evidence>
<comment type="caution">
    <text evidence="3">The sequence shown here is derived from an EMBL/GenBank/DDBJ whole genome shotgun (WGS) entry which is preliminary data.</text>
</comment>
<dbReference type="InterPro" id="IPR001296">
    <property type="entry name" value="Glyco_trans_1"/>
</dbReference>
<dbReference type="PANTHER" id="PTHR12526">
    <property type="entry name" value="GLYCOSYLTRANSFERASE"/>
    <property type="match status" value="1"/>
</dbReference>
<dbReference type="Proteomes" id="UP000251211">
    <property type="component" value="Unassembled WGS sequence"/>
</dbReference>
<dbReference type="SUPFAM" id="SSF53756">
    <property type="entry name" value="UDP-Glycosyltransferase/glycogen phosphorylase"/>
    <property type="match status" value="1"/>
</dbReference>
<accession>A0AB38FHL4</accession>
<name>A0AB38FHL4_RHOWR</name>
<sequence length="378" mass="41290">MPLLRPFLARQCPTGPKKRALYLAVLPFYREECIALLHERSDGAIALYAGERHIDKTVRTGVTSSYYTEVKNTVLWSRILIQTGHWFDVIRASDAILDLNPRSLSTWILLLARRILGRRTLLWGHLHPRAGTQSKTAPLRKLMRRISNGTVLYGYGSVQPALQELPNHPVWVAPNSLYRACEIFSTESPLERILYVGRLESAKKVDLLLRGFAESGLSDAGIRLTIVGEGTQLPELAALSDQIGITNSIEFLGHIGDRATLQEIYASTICSVSPGYAGLSLTQSLGFGVPILVSRDEPHAPEIELSRFGGVTYFDTDDAMSLARALNVAAASKSYAGRQPLSSKIASTYSAEAMANGLIAALGNTDQSLGSNGWPLDD</sequence>
<evidence type="ECO:0000313" key="3">
    <source>
        <dbReference type="EMBL" id="SPZ40848.1"/>
    </source>
</evidence>
<proteinExistence type="predicted"/>
<evidence type="ECO:0000256" key="1">
    <source>
        <dbReference type="ARBA" id="ARBA00022679"/>
    </source>
</evidence>
<feature type="domain" description="Glycosyl transferase family 1" evidence="2">
    <location>
        <begin position="191"/>
        <end position="327"/>
    </location>
</feature>
<dbReference type="GO" id="GO:0016757">
    <property type="term" value="F:glycosyltransferase activity"/>
    <property type="evidence" value="ECO:0007669"/>
    <property type="project" value="InterPro"/>
</dbReference>
<evidence type="ECO:0000313" key="4">
    <source>
        <dbReference type="Proteomes" id="UP000251211"/>
    </source>
</evidence>